<dbReference type="InterPro" id="IPR049031">
    <property type="entry name" value="T2SSK_SAM-like_1st"/>
</dbReference>
<dbReference type="Gene3D" id="1.10.40.60">
    <property type="entry name" value="EpsJ-like"/>
    <property type="match status" value="2"/>
</dbReference>
<keyword evidence="7" id="KW-0653">Protein transport</keyword>
<dbReference type="NCBIfam" id="NF037980">
    <property type="entry name" value="T2SS_GspK"/>
    <property type="match status" value="1"/>
</dbReference>
<evidence type="ECO:0000256" key="1">
    <source>
        <dbReference type="ARBA" id="ARBA00004533"/>
    </source>
</evidence>
<keyword evidence="6 11" id="KW-0812">Transmembrane</keyword>
<dbReference type="PIRSF" id="PIRSF002786">
    <property type="entry name" value="XcpX"/>
    <property type="match status" value="1"/>
</dbReference>
<dbReference type="Proteomes" id="UP001595828">
    <property type="component" value="Unassembled WGS sequence"/>
</dbReference>
<dbReference type="InterPro" id="IPR045584">
    <property type="entry name" value="Pilin-like"/>
</dbReference>
<evidence type="ECO:0000259" key="13">
    <source>
        <dbReference type="Pfam" id="PF21687"/>
    </source>
</evidence>
<evidence type="ECO:0000256" key="5">
    <source>
        <dbReference type="ARBA" id="ARBA00022519"/>
    </source>
</evidence>
<evidence type="ECO:0000256" key="11">
    <source>
        <dbReference type="SAM" id="Phobius"/>
    </source>
</evidence>
<feature type="transmembrane region" description="Helical" evidence="11">
    <location>
        <begin position="15"/>
        <end position="35"/>
    </location>
</feature>
<dbReference type="SUPFAM" id="SSF54523">
    <property type="entry name" value="Pili subunits"/>
    <property type="match status" value="1"/>
</dbReference>
<keyword evidence="8 11" id="KW-1133">Transmembrane helix</keyword>
<accession>A0ABV8RQQ5</accession>
<evidence type="ECO:0000313" key="14">
    <source>
        <dbReference type="EMBL" id="MFC4295049.1"/>
    </source>
</evidence>
<dbReference type="Pfam" id="PF03934">
    <property type="entry name" value="T2SSK"/>
    <property type="match status" value="1"/>
</dbReference>
<comment type="subcellular location">
    <subcellularLocation>
        <location evidence="1 10">Cell inner membrane</location>
    </subcellularLocation>
</comment>
<dbReference type="EMBL" id="JBHSDR010000006">
    <property type="protein sequence ID" value="MFC4295049.1"/>
    <property type="molecule type" value="Genomic_DNA"/>
</dbReference>
<protein>
    <recommendedName>
        <fullName evidence="10">Type II secretion system protein K</fullName>
    </recommendedName>
</protein>
<comment type="similarity">
    <text evidence="2 10">Belongs to the GSP K family.</text>
</comment>
<evidence type="ECO:0000256" key="8">
    <source>
        <dbReference type="ARBA" id="ARBA00022989"/>
    </source>
</evidence>
<dbReference type="Gene3D" id="3.30.1300.30">
    <property type="entry name" value="GSPII I/J protein-like"/>
    <property type="match status" value="1"/>
</dbReference>
<evidence type="ECO:0000256" key="7">
    <source>
        <dbReference type="ARBA" id="ARBA00022927"/>
    </source>
</evidence>
<comment type="caution">
    <text evidence="14">The sequence shown here is derived from an EMBL/GenBank/DDBJ whole genome shotgun (WGS) entry which is preliminary data.</text>
</comment>
<evidence type="ECO:0000256" key="2">
    <source>
        <dbReference type="ARBA" id="ARBA00007246"/>
    </source>
</evidence>
<dbReference type="InterPro" id="IPR038072">
    <property type="entry name" value="GspK_central_sf"/>
</dbReference>
<evidence type="ECO:0000256" key="4">
    <source>
        <dbReference type="ARBA" id="ARBA00022475"/>
    </source>
</evidence>
<keyword evidence="5 10" id="KW-0997">Cell inner membrane</keyword>
<gene>
    <name evidence="14" type="primary">gspK</name>
    <name evidence="14" type="ORF">ACFO0A_08275</name>
</gene>
<keyword evidence="4 10" id="KW-1003">Cell membrane</keyword>
<reference evidence="15" key="1">
    <citation type="journal article" date="2019" name="Int. J. Syst. Evol. Microbiol.">
        <title>The Global Catalogue of Microorganisms (GCM) 10K type strain sequencing project: providing services to taxonomists for standard genome sequencing and annotation.</title>
        <authorList>
            <consortium name="The Broad Institute Genomics Platform"/>
            <consortium name="The Broad Institute Genome Sequencing Center for Infectious Disease"/>
            <person name="Wu L."/>
            <person name="Ma J."/>
        </authorList>
    </citation>
    <scope>NUCLEOTIDE SEQUENCE [LARGE SCALE GENOMIC DNA]</scope>
    <source>
        <strain evidence="15">CGMCC 1.12989</strain>
    </source>
</reference>
<evidence type="ECO:0000259" key="12">
    <source>
        <dbReference type="Pfam" id="PF03934"/>
    </source>
</evidence>
<keyword evidence="15" id="KW-1185">Reference proteome</keyword>
<dbReference type="RefSeq" id="WP_379538538.1">
    <property type="nucleotide sequence ID" value="NZ_JBHSDR010000006.1"/>
</dbReference>
<dbReference type="PANTHER" id="PTHR38831">
    <property type="entry name" value="TYPE II SECRETION SYSTEM PROTEIN K"/>
    <property type="match status" value="1"/>
</dbReference>
<evidence type="ECO:0000256" key="9">
    <source>
        <dbReference type="ARBA" id="ARBA00023136"/>
    </source>
</evidence>
<dbReference type="SUPFAM" id="SSF158544">
    <property type="entry name" value="GspK insert domain-like"/>
    <property type="match status" value="2"/>
</dbReference>
<dbReference type="Pfam" id="PF21687">
    <property type="entry name" value="T2SSK_1st"/>
    <property type="match status" value="1"/>
</dbReference>
<evidence type="ECO:0000256" key="6">
    <source>
        <dbReference type="ARBA" id="ARBA00022692"/>
    </source>
</evidence>
<sequence length="333" mass="35505">MRLPPGGPPAHERGAALLSVLLLVAVMAVIAAVMLERLNLATRLAANSQAMTQARLYAVSAESIAMARIKALIDSSPNRTADPQGLLGREFAMPLTRGNVVARIEDAGNCFNLNSLVDGTEGAYSLRPVALAQLRALMDGLDISPGENIPVSDAIVDWIDSDDAPLPNGAEDAYYMGLATPYRTGGRLIVDPSEIRAVKGMTPVIYARLRPWLCALPGTELSPIDVNTLRPDQARLIAMLSPQMIDVRKAQSILAARPATGVASAADFLRPFAAGGQTLGPEPIGQLKVTSRWFRIGLTVSVDSVVLEEEALVDVGVDPPRVVSRSWGDRDTR</sequence>
<keyword evidence="9 10" id="KW-0472">Membrane</keyword>
<organism evidence="14 15">
    <name type="scientific">Novosphingobium tardum</name>
    <dbReference type="NCBI Taxonomy" id="1538021"/>
    <lineage>
        <taxon>Bacteria</taxon>
        <taxon>Pseudomonadati</taxon>
        <taxon>Pseudomonadota</taxon>
        <taxon>Alphaproteobacteria</taxon>
        <taxon>Sphingomonadales</taxon>
        <taxon>Sphingomonadaceae</taxon>
        <taxon>Novosphingobium</taxon>
    </lineage>
</organism>
<dbReference type="InterPro" id="IPR005628">
    <property type="entry name" value="GspK"/>
</dbReference>
<dbReference type="InterPro" id="IPR049179">
    <property type="entry name" value="T2SSK_SAM-like_2nd"/>
</dbReference>
<feature type="domain" description="T2SS protein K second SAM-like" evidence="12">
    <location>
        <begin position="224"/>
        <end position="270"/>
    </location>
</feature>
<name>A0ABV8RQQ5_9SPHN</name>
<proteinExistence type="inferred from homology"/>
<feature type="domain" description="T2SS protein K first SAM-like" evidence="13">
    <location>
        <begin position="109"/>
        <end position="217"/>
    </location>
</feature>
<evidence type="ECO:0000256" key="10">
    <source>
        <dbReference type="PIRNR" id="PIRNR002786"/>
    </source>
</evidence>
<dbReference type="PANTHER" id="PTHR38831:SF1">
    <property type="entry name" value="TYPE II SECRETION SYSTEM PROTEIN K-RELATED"/>
    <property type="match status" value="1"/>
</dbReference>
<evidence type="ECO:0000313" key="15">
    <source>
        <dbReference type="Proteomes" id="UP001595828"/>
    </source>
</evidence>
<keyword evidence="3 10" id="KW-0813">Transport</keyword>
<evidence type="ECO:0000256" key="3">
    <source>
        <dbReference type="ARBA" id="ARBA00022448"/>
    </source>
</evidence>